<organism evidence="3 4">
    <name type="scientific">Nonomuraea endophytica</name>
    <dbReference type="NCBI Taxonomy" id="714136"/>
    <lineage>
        <taxon>Bacteria</taxon>
        <taxon>Bacillati</taxon>
        <taxon>Actinomycetota</taxon>
        <taxon>Actinomycetes</taxon>
        <taxon>Streptosporangiales</taxon>
        <taxon>Streptosporangiaceae</taxon>
        <taxon>Nonomuraea</taxon>
    </lineage>
</organism>
<proteinExistence type="predicted"/>
<evidence type="ECO:0000256" key="1">
    <source>
        <dbReference type="SAM" id="MobiDB-lite"/>
    </source>
</evidence>
<keyword evidence="2" id="KW-1133">Transmembrane helix</keyword>
<gene>
    <name evidence="3" type="ORF">HNR40_000135</name>
</gene>
<dbReference type="AlphaFoldDB" id="A0A7W7ZWC0"/>
<keyword evidence="2" id="KW-0812">Transmembrane</keyword>
<protein>
    <recommendedName>
        <fullName evidence="5">Ferric oxidoreductase domain-containing protein</fullName>
    </recommendedName>
</protein>
<comment type="caution">
    <text evidence="3">The sequence shown here is derived from an EMBL/GenBank/DDBJ whole genome shotgun (WGS) entry which is preliminary data.</text>
</comment>
<sequence>MLHRRNPRHAPSKLDTRPVRLGLTAGITALLLSGYALARSPRGLELLGFLDFYVGVIALVTLTATVALGLIATERVFLSARHRVYAQFAHRIVAMAGMGALAVHVALKIERPPVLGAIAAGLLVISATSGLLRGMFAGSPQPWIWRSLHACAYLAWPVAVLHGLTAGRAPSAWVSWSYVACLAAVGAALLVRVVATMVRPPAVPEPVETPEAVPQTRTEPKVTEAPVSLDAARRKFRAAG</sequence>
<dbReference type="Proteomes" id="UP000568380">
    <property type="component" value="Unassembled WGS sequence"/>
</dbReference>
<keyword evidence="4" id="KW-1185">Reference proteome</keyword>
<reference evidence="3 4" key="1">
    <citation type="submission" date="2020-08" db="EMBL/GenBank/DDBJ databases">
        <title>Genomic Encyclopedia of Type Strains, Phase IV (KMG-IV): sequencing the most valuable type-strain genomes for metagenomic binning, comparative biology and taxonomic classification.</title>
        <authorList>
            <person name="Goeker M."/>
        </authorList>
    </citation>
    <scope>NUCLEOTIDE SEQUENCE [LARGE SCALE GENOMIC DNA]</scope>
    <source>
        <strain evidence="3 4">DSM 45385</strain>
    </source>
</reference>
<evidence type="ECO:0000313" key="4">
    <source>
        <dbReference type="Proteomes" id="UP000568380"/>
    </source>
</evidence>
<evidence type="ECO:0000256" key="2">
    <source>
        <dbReference type="SAM" id="Phobius"/>
    </source>
</evidence>
<feature type="transmembrane region" description="Helical" evidence="2">
    <location>
        <begin position="21"/>
        <end position="38"/>
    </location>
</feature>
<feature type="transmembrane region" description="Helical" evidence="2">
    <location>
        <begin position="144"/>
        <end position="164"/>
    </location>
</feature>
<feature type="compositionally biased region" description="Low complexity" evidence="1">
    <location>
        <begin position="205"/>
        <end position="214"/>
    </location>
</feature>
<feature type="transmembrane region" description="Helical" evidence="2">
    <location>
        <begin position="84"/>
        <end position="107"/>
    </location>
</feature>
<feature type="transmembrane region" description="Helical" evidence="2">
    <location>
        <begin position="113"/>
        <end position="132"/>
    </location>
</feature>
<evidence type="ECO:0008006" key="5">
    <source>
        <dbReference type="Google" id="ProtNLM"/>
    </source>
</evidence>
<evidence type="ECO:0000313" key="3">
    <source>
        <dbReference type="EMBL" id="MBB5074689.1"/>
    </source>
</evidence>
<feature type="transmembrane region" description="Helical" evidence="2">
    <location>
        <begin position="50"/>
        <end position="72"/>
    </location>
</feature>
<keyword evidence="2" id="KW-0472">Membrane</keyword>
<feature type="region of interest" description="Disordered" evidence="1">
    <location>
        <begin position="204"/>
        <end position="228"/>
    </location>
</feature>
<feature type="transmembrane region" description="Helical" evidence="2">
    <location>
        <begin position="176"/>
        <end position="195"/>
    </location>
</feature>
<dbReference type="RefSeq" id="WP_184957692.1">
    <property type="nucleotide sequence ID" value="NZ_JACHIN010000001.1"/>
</dbReference>
<accession>A0A7W7ZWC0</accession>
<dbReference type="EMBL" id="JACHIN010000001">
    <property type="protein sequence ID" value="MBB5074689.1"/>
    <property type="molecule type" value="Genomic_DNA"/>
</dbReference>
<name>A0A7W7ZWC0_9ACTN</name>